<evidence type="ECO:0000313" key="2">
    <source>
        <dbReference type="EMBL" id="MDT6988401.1"/>
    </source>
</evidence>
<dbReference type="EMBL" id="JASKMA010000054">
    <property type="protein sequence ID" value="MDT6988401.1"/>
    <property type="molecule type" value="Genomic_DNA"/>
</dbReference>
<proteinExistence type="predicted"/>
<feature type="transmembrane region" description="Helical" evidence="1">
    <location>
        <begin position="149"/>
        <end position="170"/>
    </location>
</feature>
<feature type="transmembrane region" description="Helical" evidence="1">
    <location>
        <begin position="60"/>
        <end position="80"/>
    </location>
</feature>
<comment type="caution">
    <text evidence="2">The sequence shown here is derived from an EMBL/GenBank/DDBJ whole genome shotgun (WGS) entry which is preliminary data.</text>
</comment>
<keyword evidence="3" id="KW-1185">Reference proteome</keyword>
<keyword evidence="1" id="KW-1133">Transmembrane helix</keyword>
<feature type="transmembrane region" description="Helical" evidence="1">
    <location>
        <begin position="30"/>
        <end position="48"/>
    </location>
</feature>
<name>A0ABU3K2G6_9ACTN</name>
<keyword evidence="1" id="KW-0472">Membrane</keyword>
<sequence>MAVHLYWAVGGTWGLPPAAALRPAETQAANWLVSAIEVIGAMWVLALLHPAARRVPSWLLLSPLWIAAAVCVSHAVFGVITKSLYLGGVHEAVDFPAVPELGAAELADANHLAAVHDLLVFEPCFLAQGVLLALAAWQYLRTPAHRRLWTWSLALAVALITLFGAVLAFVDAKAAI</sequence>
<organism evidence="2 3">
    <name type="scientific">Streptomyces lusitanus</name>
    <dbReference type="NCBI Taxonomy" id="68232"/>
    <lineage>
        <taxon>Bacteria</taxon>
        <taxon>Bacillati</taxon>
        <taxon>Actinomycetota</taxon>
        <taxon>Actinomycetes</taxon>
        <taxon>Kitasatosporales</taxon>
        <taxon>Streptomycetaceae</taxon>
        <taxon>Streptomyces</taxon>
    </lineage>
</organism>
<dbReference type="Pfam" id="PF13160">
    <property type="entry name" value="DUF3995"/>
    <property type="match status" value="1"/>
</dbReference>
<feature type="transmembrane region" description="Helical" evidence="1">
    <location>
        <begin position="118"/>
        <end position="137"/>
    </location>
</feature>
<evidence type="ECO:0000313" key="3">
    <source>
        <dbReference type="Proteomes" id="UP001249760"/>
    </source>
</evidence>
<gene>
    <name evidence="2" type="ORF">QNO04_33640</name>
</gene>
<evidence type="ECO:0000256" key="1">
    <source>
        <dbReference type="SAM" id="Phobius"/>
    </source>
</evidence>
<protein>
    <submittedName>
        <fullName evidence="2">DUF3995 domain-containing protein</fullName>
    </submittedName>
</protein>
<accession>A0ABU3K2G6</accession>
<dbReference type="Proteomes" id="UP001249760">
    <property type="component" value="Unassembled WGS sequence"/>
</dbReference>
<dbReference type="InterPro" id="IPR025058">
    <property type="entry name" value="DUF3995"/>
</dbReference>
<dbReference type="RefSeq" id="WP_394309026.1">
    <property type="nucleotide sequence ID" value="NZ_JASKMA010000054.1"/>
</dbReference>
<reference evidence="2 3" key="1">
    <citation type="submission" date="2023-05" db="EMBL/GenBank/DDBJ databases">
        <title>Streptomyces fuscus sp. nov., a brown-black pigment producing actinomyces isolated from dry sand of Sea duck farm.</title>
        <authorList>
            <person name="Xie J."/>
            <person name="Shen N."/>
        </authorList>
    </citation>
    <scope>NUCLEOTIDE SEQUENCE [LARGE SCALE GENOMIC DNA]</scope>
    <source>
        <strain evidence="2 3">CGMCC 4.1745</strain>
    </source>
</reference>
<keyword evidence="1" id="KW-0812">Transmembrane</keyword>